<dbReference type="RefSeq" id="WP_274377366.1">
    <property type="nucleotide sequence ID" value="NZ_FRAR01000006.1"/>
</dbReference>
<dbReference type="EMBL" id="FRAR01000006">
    <property type="protein sequence ID" value="SHK06017.1"/>
    <property type="molecule type" value="Genomic_DNA"/>
</dbReference>
<evidence type="ECO:0000313" key="1">
    <source>
        <dbReference type="EMBL" id="SHK06017.1"/>
    </source>
</evidence>
<dbReference type="AlphaFoldDB" id="A0A1M6PDL5"/>
<sequence length="43" mass="5003">MNQIYVYANKIYFLAKAKDLCKLIKQSAGQYHTVQELIKAKLN</sequence>
<gene>
    <name evidence="1" type="ORF">SAMN02745123_00518</name>
</gene>
<accession>A0A1M6PDL5</accession>
<organism evidence="1 2">
    <name type="scientific">Desulforamulus aeronauticus DSM 10349</name>
    <dbReference type="NCBI Taxonomy" id="1121421"/>
    <lineage>
        <taxon>Bacteria</taxon>
        <taxon>Bacillati</taxon>
        <taxon>Bacillota</taxon>
        <taxon>Clostridia</taxon>
        <taxon>Eubacteriales</taxon>
        <taxon>Peptococcaceae</taxon>
        <taxon>Desulforamulus</taxon>
    </lineage>
</organism>
<dbReference type="Proteomes" id="UP000183997">
    <property type="component" value="Unassembled WGS sequence"/>
</dbReference>
<protein>
    <submittedName>
        <fullName evidence="1">Uncharacterized protein</fullName>
    </submittedName>
</protein>
<name>A0A1M6PDL5_9FIRM</name>
<keyword evidence="2" id="KW-1185">Reference proteome</keyword>
<evidence type="ECO:0000313" key="2">
    <source>
        <dbReference type="Proteomes" id="UP000183997"/>
    </source>
</evidence>
<proteinExistence type="predicted"/>
<reference evidence="2" key="1">
    <citation type="submission" date="2016-11" db="EMBL/GenBank/DDBJ databases">
        <authorList>
            <person name="Varghese N."/>
            <person name="Submissions S."/>
        </authorList>
    </citation>
    <scope>NUCLEOTIDE SEQUENCE [LARGE SCALE GENOMIC DNA]</scope>
    <source>
        <strain evidence="2">DSM 10349</strain>
    </source>
</reference>